<feature type="region of interest" description="Disordered" evidence="1">
    <location>
        <begin position="66"/>
        <end position="186"/>
    </location>
</feature>
<dbReference type="SMART" id="SM00355">
    <property type="entry name" value="ZnF_C2H2"/>
    <property type="match status" value="3"/>
</dbReference>
<feature type="compositionally biased region" description="Gly residues" evidence="1">
    <location>
        <begin position="12"/>
        <end position="27"/>
    </location>
</feature>
<feature type="domain" description="C2H2-type" evidence="2">
    <location>
        <begin position="428"/>
        <end position="452"/>
    </location>
</feature>
<dbReference type="Pfam" id="PF23330">
    <property type="entry name" value="zf-C2H2_14"/>
    <property type="match status" value="1"/>
</dbReference>
<feature type="compositionally biased region" description="Polar residues" evidence="1">
    <location>
        <begin position="81"/>
        <end position="90"/>
    </location>
</feature>
<gene>
    <name evidence="5" type="primary">LOC108563749</name>
</gene>
<accession>A0ABM1MTU7</accession>
<proteinExistence type="predicted"/>
<dbReference type="InterPro" id="IPR003604">
    <property type="entry name" value="Matrin/U1-like-C_Znf_C2H2"/>
</dbReference>
<protein>
    <submittedName>
        <fullName evidence="5">Zinc finger protein on ecdysone puffs-like</fullName>
    </submittedName>
</protein>
<feature type="region of interest" description="Disordered" evidence="1">
    <location>
        <begin position="466"/>
        <end position="500"/>
    </location>
</feature>
<dbReference type="PANTHER" id="PTHR15491:SF9">
    <property type="entry name" value="CIP1-INTERACTING ZINC FINGER PROTEIN"/>
    <property type="match status" value="1"/>
</dbReference>
<feature type="compositionally biased region" description="Basic and acidic residues" evidence="1">
    <location>
        <begin position="152"/>
        <end position="185"/>
    </location>
</feature>
<feature type="domain" description="C2H2-type" evidence="2">
    <location>
        <begin position="326"/>
        <end position="350"/>
    </location>
</feature>
<evidence type="ECO:0000259" key="3">
    <source>
        <dbReference type="SMART" id="SM00451"/>
    </source>
</evidence>
<feature type="domain" description="C2H2-type" evidence="2">
    <location>
        <begin position="219"/>
        <end position="243"/>
    </location>
</feature>
<feature type="compositionally biased region" description="Low complexity" evidence="1">
    <location>
        <begin position="1"/>
        <end position="11"/>
    </location>
</feature>
<dbReference type="SMART" id="SM00451">
    <property type="entry name" value="ZnF_U1"/>
    <property type="match status" value="2"/>
</dbReference>
<evidence type="ECO:0000256" key="1">
    <source>
        <dbReference type="SAM" id="MobiDB-lite"/>
    </source>
</evidence>
<dbReference type="InterPro" id="IPR013087">
    <property type="entry name" value="Znf_C2H2_type"/>
</dbReference>
<dbReference type="InterPro" id="IPR036236">
    <property type="entry name" value="Znf_C2H2_sf"/>
</dbReference>
<feature type="region of interest" description="Disordered" evidence="1">
    <location>
        <begin position="514"/>
        <end position="613"/>
    </location>
</feature>
<feature type="compositionally biased region" description="Low complexity" evidence="1">
    <location>
        <begin position="540"/>
        <end position="559"/>
    </location>
</feature>
<feature type="compositionally biased region" description="Acidic residues" evidence="1">
    <location>
        <begin position="478"/>
        <end position="499"/>
    </location>
</feature>
<feature type="domain" description="U1-type" evidence="3">
    <location>
        <begin position="425"/>
        <end position="459"/>
    </location>
</feature>
<dbReference type="SUPFAM" id="SSF57667">
    <property type="entry name" value="beta-beta-alpha zinc fingers"/>
    <property type="match status" value="1"/>
</dbReference>
<keyword evidence="4" id="KW-1185">Reference proteome</keyword>
<evidence type="ECO:0000313" key="5">
    <source>
        <dbReference type="RefSeq" id="XP_017777997.1"/>
    </source>
</evidence>
<evidence type="ECO:0000259" key="2">
    <source>
        <dbReference type="SMART" id="SM00355"/>
    </source>
</evidence>
<dbReference type="PANTHER" id="PTHR15491">
    <property type="match status" value="1"/>
</dbReference>
<name>A0ABM1MTU7_NICVS</name>
<feature type="compositionally biased region" description="Low complexity" evidence="1">
    <location>
        <begin position="91"/>
        <end position="100"/>
    </location>
</feature>
<evidence type="ECO:0000313" key="4">
    <source>
        <dbReference type="Proteomes" id="UP000695000"/>
    </source>
</evidence>
<dbReference type="InterPro" id="IPR056345">
    <property type="entry name" value="Znf-C2H2_CIZ1"/>
</dbReference>
<reference evidence="5" key="1">
    <citation type="submission" date="2025-08" db="UniProtKB">
        <authorList>
            <consortium name="RefSeq"/>
        </authorList>
    </citation>
    <scope>IDENTIFICATION</scope>
    <source>
        <tissue evidence="5">Whole Larva</tissue>
    </source>
</reference>
<feature type="compositionally biased region" description="Basic and acidic residues" evidence="1">
    <location>
        <begin position="106"/>
        <end position="117"/>
    </location>
</feature>
<dbReference type="InterPro" id="IPR026811">
    <property type="entry name" value="CIZ1"/>
</dbReference>
<dbReference type="Proteomes" id="UP000695000">
    <property type="component" value="Unplaced"/>
</dbReference>
<organism evidence="4 5">
    <name type="scientific">Nicrophorus vespilloides</name>
    <name type="common">Boreal carrion beetle</name>
    <dbReference type="NCBI Taxonomy" id="110193"/>
    <lineage>
        <taxon>Eukaryota</taxon>
        <taxon>Metazoa</taxon>
        <taxon>Ecdysozoa</taxon>
        <taxon>Arthropoda</taxon>
        <taxon>Hexapoda</taxon>
        <taxon>Insecta</taxon>
        <taxon>Pterygota</taxon>
        <taxon>Neoptera</taxon>
        <taxon>Endopterygota</taxon>
        <taxon>Coleoptera</taxon>
        <taxon>Polyphaga</taxon>
        <taxon>Staphyliniformia</taxon>
        <taxon>Silphidae</taxon>
        <taxon>Nicrophorinae</taxon>
        <taxon>Nicrophorus</taxon>
    </lineage>
</organism>
<feature type="domain" description="U1-type" evidence="3">
    <location>
        <begin position="216"/>
        <end position="250"/>
    </location>
</feature>
<dbReference type="RefSeq" id="XP_017777997.1">
    <property type="nucleotide sequence ID" value="XM_017922508.1"/>
</dbReference>
<feature type="region of interest" description="Disordered" evidence="1">
    <location>
        <begin position="1"/>
        <end position="53"/>
    </location>
</feature>
<sequence length="613" mass="69257">MANRRFGNNPQRGGGGNGGGMNRGGNFGAPSSNINPWQGGVAPGNSGPNFPTSQLALTLANLIQQSTQQQVPSSDGPPSLLTMNTSPGFFNNQDQYNNQNRFSNRGRPDFRRSEPYNKNRGGGGGWRNEGRNNGPARGGHKNRPNFNNKNSPKRDNKMKNNDKREKREKQAENASIEKNKEKDQPAEAIAAAGISNDNVDEDKHEGKATKFDGLPNSLLHCFVCNKSMWDGESFQNHIGGKAHKQMISSLEESFQITVNILRENMRLSEERKMIEYERMQRSRRYHHNNSNEPESHCNMCDLKFMGKIVVHRQTEGHQRLKRFLHPKCHRCNLEFPSRMEWVDHQFVPEHLFKLKSQLEEKSVDLGEYKLRVQAEIDTEPLLDENIQNEDDNPVLELHDDMTNLFNRIPVFRPNRGVGKASMKPATGFICDICKLFMPSEQESKVHMKSFAHYHAFVDAAKTKFQNAANEKKKKEDSNSEETTEDKEEKEEATENENKDDEAMKNLLDDIYDPHAADAEEAEESSEDQPVAETKVETETPAETLPVEAVVAAEVEPIAEVTEEEESEESKQEPEAINEEELKEESSPPTTPMTRAKRSNVKNGAGPKSKKCKN</sequence>
<dbReference type="GeneID" id="108563749"/>